<evidence type="ECO:0000256" key="1">
    <source>
        <dbReference type="SAM" id="Phobius"/>
    </source>
</evidence>
<organism evidence="3 4">
    <name type="scientific">Mycena rosella</name>
    <name type="common">Pink bonnet</name>
    <name type="synonym">Agaricus rosellus</name>
    <dbReference type="NCBI Taxonomy" id="1033263"/>
    <lineage>
        <taxon>Eukaryota</taxon>
        <taxon>Fungi</taxon>
        <taxon>Dikarya</taxon>
        <taxon>Basidiomycota</taxon>
        <taxon>Agaricomycotina</taxon>
        <taxon>Agaricomycetes</taxon>
        <taxon>Agaricomycetidae</taxon>
        <taxon>Agaricales</taxon>
        <taxon>Marasmiineae</taxon>
        <taxon>Mycenaceae</taxon>
        <taxon>Mycena</taxon>
    </lineage>
</organism>
<accession>A0AAD7D8V5</accession>
<evidence type="ECO:0000259" key="2">
    <source>
        <dbReference type="Pfam" id="PF18721"/>
    </source>
</evidence>
<name>A0AAD7D8V5_MYCRO</name>
<proteinExistence type="predicted"/>
<evidence type="ECO:0000313" key="4">
    <source>
        <dbReference type="Proteomes" id="UP001221757"/>
    </source>
</evidence>
<dbReference type="AlphaFoldDB" id="A0AAD7D8V5"/>
<feature type="transmembrane region" description="Helical" evidence="1">
    <location>
        <begin position="12"/>
        <end position="35"/>
    </location>
</feature>
<dbReference type="EMBL" id="JARKIE010000102">
    <property type="protein sequence ID" value="KAJ7685829.1"/>
    <property type="molecule type" value="Genomic_DNA"/>
</dbReference>
<gene>
    <name evidence="3" type="ORF">B0H17DRAFT_1160740</name>
</gene>
<keyword evidence="4" id="KW-1185">Reference proteome</keyword>
<comment type="caution">
    <text evidence="3">The sequence shown here is derived from an EMBL/GenBank/DDBJ whole genome shotgun (WGS) entry which is preliminary data.</text>
</comment>
<sequence length="705" mass="79540">MRFVIYPCGDPRVIQSVAMLTPYPTYLIFLIYWSLPNQILHFPPDLALQQALYVLASIISLYPILRLHLNQGREPRQPARTSWFKSLVTLLTLAFLTEANNVEAWTTGLGEGRADEYAEDICNDLNKLYLMLGLDRTTNSTFPFEFRRPKPILTTSRLNCVFCPPGDSNLIPSLRRRRWDKIQNVQLLDSTFHWCSADYYPDRITYQSSGIVGRLERLEYDAEVLRVSKQGVWVSRKIAVAQEKALHRFNSGWSNWADWVNDCTGDPKNKVTYRQSQRLFLEHFSRRLLVAHGKSDDFCCEAHPSSQLLAETVRKTIGINGGVVPTSMTHGCMNCTHVKRYRSDLVREGAVLGGNTAVANTTEPEAEPDPSLPENVPDILPQLEAPAAGSPRGYVRMAVMDLKTIRHRKCALDDCQNPLYNYKNGRFCETHLDLKDVCGIVPCGRPVRQPGALTCDTEAHMAWQKMYENRFSHLSFPGVQRVIRRQQAAVEEGSGVSEQQARGPSLRVQLQALGNTPGDQVVHTFKAKKTYGLQTVQWACGVPIGWGKCYRSESEPQTGFAYDSTCDLLRHIVTQNAGSIWLATTKFIVDAWHYIGHRASDVLCRTRCNPAPMDGSQPDLILTAEDENGEVHQARALNTETAEQLNSWLGGFEAALQQMSDVNYDFFVHVLMMIYGETMEKRIHAKGMELSDEFWAAVNGEDVEA</sequence>
<keyword evidence="1" id="KW-1133">Transmembrane helix</keyword>
<dbReference type="InterPro" id="IPR040898">
    <property type="entry name" value="CxC6"/>
</dbReference>
<keyword evidence="1" id="KW-0472">Membrane</keyword>
<dbReference type="Proteomes" id="UP001221757">
    <property type="component" value="Unassembled WGS sequence"/>
</dbReference>
<dbReference type="Pfam" id="PF18721">
    <property type="entry name" value="CxC6"/>
    <property type="match status" value="1"/>
</dbReference>
<protein>
    <recommendedName>
        <fullName evidence="2">CxC6 like cysteine cluster associated with KDZ domain-containing protein</fullName>
    </recommendedName>
</protein>
<reference evidence="3" key="1">
    <citation type="submission" date="2023-03" db="EMBL/GenBank/DDBJ databases">
        <title>Massive genome expansion in bonnet fungi (Mycena s.s.) driven by repeated elements and novel gene families across ecological guilds.</title>
        <authorList>
            <consortium name="Lawrence Berkeley National Laboratory"/>
            <person name="Harder C.B."/>
            <person name="Miyauchi S."/>
            <person name="Viragh M."/>
            <person name="Kuo A."/>
            <person name="Thoen E."/>
            <person name="Andreopoulos B."/>
            <person name="Lu D."/>
            <person name="Skrede I."/>
            <person name="Drula E."/>
            <person name="Henrissat B."/>
            <person name="Morin E."/>
            <person name="Kohler A."/>
            <person name="Barry K."/>
            <person name="LaButti K."/>
            <person name="Morin E."/>
            <person name="Salamov A."/>
            <person name="Lipzen A."/>
            <person name="Mereny Z."/>
            <person name="Hegedus B."/>
            <person name="Baldrian P."/>
            <person name="Stursova M."/>
            <person name="Weitz H."/>
            <person name="Taylor A."/>
            <person name="Grigoriev I.V."/>
            <person name="Nagy L.G."/>
            <person name="Martin F."/>
            <person name="Kauserud H."/>
        </authorList>
    </citation>
    <scope>NUCLEOTIDE SEQUENCE</scope>
    <source>
        <strain evidence="3">CBHHK067</strain>
    </source>
</reference>
<evidence type="ECO:0000313" key="3">
    <source>
        <dbReference type="EMBL" id="KAJ7685829.1"/>
    </source>
</evidence>
<feature type="domain" description="CxC6 like cysteine cluster associated with KDZ" evidence="2">
    <location>
        <begin position="399"/>
        <end position="465"/>
    </location>
</feature>
<keyword evidence="1" id="KW-0812">Transmembrane</keyword>